<reference evidence="2" key="1">
    <citation type="journal article" date="2024" name="Proc. Natl. Acad. Sci. U.S.A.">
        <title>Extraordinary preservation of gene collinearity over three hundred million years revealed in homosporous lycophytes.</title>
        <authorList>
            <person name="Li C."/>
            <person name="Wickell D."/>
            <person name="Kuo L.Y."/>
            <person name="Chen X."/>
            <person name="Nie B."/>
            <person name="Liao X."/>
            <person name="Peng D."/>
            <person name="Ji J."/>
            <person name="Jenkins J."/>
            <person name="Williams M."/>
            <person name="Shu S."/>
            <person name="Plott C."/>
            <person name="Barry K."/>
            <person name="Rajasekar S."/>
            <person name="Grimwood J."/>
            <person name="Han X."/>
            <person name="Sun S."/>
            <person name="Hou Z."/>
            <person name="He W."/>
            <person name="Dai G."/>
            <person name="Sun C."/>
            <person name="Schmutz J."/>
            <person name="Leebens-Mack J.H."/>
            <person name="Li F.W."/>
            <person name="Wang L."/>
        </authorList>
    </citation>
    <scope>NUCLEOTIDE SEQUENCE [LARGE SCALE GENOMIC DNA]</scope>
    <source>
        <strain evidence="2">cv. PW_Plant_1</strain>
    </source>
</reference>
<keyword evidence="2" id="KW-1185">Reference proteome</keyword>
<dbReference type="Proteomes" id="UP001162992">
    <property type="component" value="Chromosome 2"/>
</dbReference>
<proteinExistence type="predicted"/>
<organism evidence="1 2">
    <name type="scientific">Diphasiastrum complanatum</name>
    <name type="common">Issler's clubmoss</name>
    <name type="synonym">Lycopodium complanatum</name>
    <dbReference type="NCBI Taxonomy" id="34168"/>
    <lineage>
        <taxon>Eukaryota</taxon>
        <taxon>Viridiplantae</taxon>
        <taxon>Streptophyta</taxon>
        <taxon>Embryophyta</taxon>
        <taxon>Tracheophyta</taxon>
        <taxon>Lycopodiopsida</taxon>
        <taxon>Lycopodiales</taxon>
        <taxon>Lycopodiaceae</taxon>
        <taxon>Lycopodioideae</taxon>
        <taxon>Diphasiastrum</taxon>
    </lineage>
</organism>
<dbReference type="EMBL" id="CM055093">
    <property type="protein sequence ID" value="KAJ7564106.1"/>
    <property type="molecule type" value="Genomic_DNA"/>
</dbReference>
<protein>
    <submittedName>
        <fullName evidence="1">Uncharacterized protein</fullName>
    </submittedName>
</protein>
<evidence type="ECO:0000313" key="2">
    <source>
        <dbReference type="Proteomes" id="UP001162992"/>
    </source>
</evidence>
<gene>
    <name evidence="1" type="ORF">O6H91_02G002400</name>
</gene>
<evidence type="ECO:0000313" key="1">
    <source>
        <dbReference type="EMBL" id="KAJ7564106.1"/>
    </source>
</evidence>
<sequence length="273" mass="31609">MEESIATGLILLRITVPHALAEAESFKQTCTSMLSSIDEKCFHDESNCGGRTDICIDRYAEQIDGQDWRGFQRVQHLLQSIRLSYGELLQYIRRKQEDFKLKMDTIKVYTLKLFLLSASLIAALCLGFCLARSSEICTPTGFFQAAFLVLLLYCRDDRNSIWSILRSLNYSNVAWTKLQNNIETLERARYRLLLVIEQARTSEICMKNNWIEIRRVTGVFRFAAQHQKICCGQVILPTMKHVLQCLETSIEQMKEQLTLLHEFIQQATFSWGM</sequence>
<comment type="caution">
    <text evidence="1">The sequence shown here is derived from an EMBL/GenBank/DDBJ whole genome shotgun (WGS) entry which is preliminary data.</text>
</comment>
<accession>A0ACC2ECC6</accession>
<name>A0ACC2ECC6_DIPCM</name>